<evidence type="ECO:0000256" key="1">
    <source>
        <dbReference type="SAM" id="Phobius"/>
    </source>
</evidence>
<feature type="transmembrane region" description="Helical" evidence="1">
    <location>
        <begin position="15"/>
        <end position="35"/>
    </location>
</feature>
<feature type="transmembrane region" description="Helical" evidence="1">
    <location>
        <begin position="137"/>
        <end position="157"/>
    </location>
</feature>
<evidence type="ECO:0000313" key="3">
    <source>
        <dbReference type="EMBL" id="AFL89901.1"/>
    </source>
</evidence>
<gene>
    <name evidence="3" type="ordered locus">Terro_3690</name>
</gene>
<protein>
    <submittedName>
        <fullName evidence="3">Putative integral membrane protein</fullName>
    </submittedName>
</protein>
<keyword evidence="1" id="KW-0812">Transmembrane</keyword>
<dbReference type="AlphaFoldDB" id="I3ZKY3"/>
<reference evidence="3 4" key="1">
    <citation type="submission" date="2012-06" db="EMBL/GenBank/DDBJ databases">
        <title>Complete genome of Terriglobus roseus DSM 18391.</title>
        <authorList>
            <consortium name="US DOE Joint Genome Institute (JGI-PGF)"/>
            <person name="Lucas S."/>
            <person name="Copeland A."/>
            <person name="Lapidus A."/>
            <person name="Glavina del Rio T."/>
            <person name="Dalin E."/>
            <person name="Tice H."/>
            <person name="Bruce D."/>
            <person name="Goodwin L."/>
            <person name="Pitluck S."/>
            <person name="Peters L."/>
            <person name="Mikhailova N."/>
            <person name="Munk A.C.C."/>
            <person name="Kyrpides N."/>
            <person name="Mavromatis K."/>
            <person name="Ivanova N."/>
            <person name="Brettin T."/>
            <person name="Detter J.C."/>
            <person name="Han C."/>
            <person name="Larimer F."/>
            <person name="Land M."/>
            <person name="Hauser L."/>
            <person name="Markowitz V."/>
            <person name="Cheng J.-F."/>
            <person name="Hugenholtz P."/>
            <person name="Woyke T."/>
            <person name="Wu D."/>
            <person name="Brambilla E."/>
            <person name="Klenk H.-P."/>
            <person name="Eisen J.A."/>
        </authorList>
    </citation>
    <scope>NUCLEOTIDE SEQUENCE [LARGE SCALE GENOMIC DNA]</scope>
    <source>
        <strain evidence="4">DSM 18391 / NRRL B-41598 / KBS 63</strain>
    </source>
</reference>
<evidence type="ECO:0000313" key="4">
    <source>
        <dbReference type="Proteomes" id="UP000006056"/>
    </source>
</evidence>
<dbReference type="OrthoDB" id="291892at2"/>
<proteinExistence type="predicted"/>
<organism evidence="3 4">
    <name type="scientific">Terriglobus roseus (strain DSM 18391 / NRRL B-41598 / KBS 63)</name>
    <dbReference type="NCBI Taxonomy" id="926566"/>
    <lineage>
        <taxon>Bacteria</taxon>
        <taxon>Pseudomonadati</taxon>
        <taxon>Acidobacteriota</taxon>
        <taxon>Terriglobia</taxon>
        <taxon>Terriglobales</taxon>
        <taxon>Acidobacteriaceae</taxon>
        <taxon>Terriglobus</taxon>
    </lineage>
</organism>
<feature type="transmembrane region" description="Helical" evidence="1">
    <location>
        <begin position="101"/>
        <end position="117"/>
    </location>
</feature>
<dbReference type="InterPro" id="IPR006976">
    <property type="entry name" value="VanZ-like"/>
</dbReference>
<dbReference type="HOGENOM" id="CLU_109402_0_0_0"/>
<keyword evidence="4" id="KW-1185">Reference proteome</keyword>
<dbReference type="eggNOG" id="COG5652">
    <property type="taxonomic scope" value="Bacteria"/>
</dbReference>
<feature type="transmembrane region" description="Helical" evidence="1">
    <location>
        <begin position="72"/>
        <end position="89"/>
    </location>
</feature>
<feature type="domain" description="VanZ-like" evidence="2">
    <location>
        <begin position="58"/>
        <end position="151"/>
    </location>
</feature>
<dbReference type="KEGG" id="trs:Terro_3690"/>
<feature type="transmembrane region" description="Helical" evidence="1">
    <location>
        <begin position="47"/>
        <end position="66"/>
    </location>
</feature>
<evidence type="ECO:0000259" key="2">
    <source>
        <dbReference type="Pfam" id="PF04892"/>
    </source>
</evidence>
<keyword evidence="1" id="KW-1133">Transmembrane helix</keyword>
<dbReference type="EMBL" id="CP003379">
    <property type="protein sequence ID" value="AFL89901.1"/>
    <property type="molecule type" value="Genomic_DNA"/>
</dbReference>
<keyword evidence="1" id="KW-0472">Membrane</keyword>
<dbReference type="Pfam" id="PF04892">
    <property type="entry name" value="VanZ"/>
    <property type="match status" value="1"/>
</dbReference>
<dbReference type="STRING" id="926566.Terro_3690"/>
<dbReference type="Proteomes" id="UP000006056">
    <property type="component" value="Chromosome"/>
</dbReference>
<sequence length="220" mass="24063">MNLIKTSASPKNNQYAWLPVFCGIAVICVESTNKMGAGQTGIWLRELLGLFGTGSATAVEMLNHYLRKGGHFTGYGLLGLFFASAWLSVLRGRYAGTWSTLRLRAGAFGVASTLVVASADEIHQMFLPSRGASIWDVLLDTSGALTLNLIVFAYLAMRRNAMVQTGPVLTLGLSMVGIPRRMAGSRRVRGFVRRSNRSVSAMKRTIRRNNADRFHAVIHD</sequence>
<accession>I3ZKY3</accession>
<dbReference type="RefSeq" id="WP_014787162.1">
    <property type="nucleotide sequence ID" value="NC_018014.1"/>
</dbReference>
<name>I3ZKY3_TERRK</name>
<dbReference type="NCBIfam" id="NF037970">
    <property type="entry name" value="vanZ_1"/>
    <property type="match status" value="1"/>
</dbReference>